<accession>A0ABZ1D598</accession>
<gene>
    <name evidence="2" type="ORF">IL334_005998</name>
</gene>
<organism evidence="2 3">
    <name type="scientific">Kwoniella shivajii</name>
    <dbReference type="NCBI Taxonomy" id="564305"/>
    <lineage>
        <taxon>Eukaryota</taxon>
        <taxon>Fungi</taxon>
        <taxon>Dikarya</taxon>
        <taxon>Basidiomycota</taxon>
        <taxon>Agaricomycotina</taxon>
        <taxon>Tremellomycetes</taxon>
        <taxon>Tremellales</taxon>
        <taxon>Cryptococcaceae</taxon>
        <taxon>Kwoniella</taxon>
    </lineage>
</organism>
<protein>
    <submittedName>
        <fullName evidence="2">Uncharacterized protein</fullName>
    </submittedName>
</protein>
<feature type="region of interest" description="Disordered" evidence="1">
    <location>
        <begin position="263"/>
        <end position="282"/>
    </location>
</feature>
<evidence type="ECO:0000313" key="3">
    <source>
        <dbReference type="Proteomes" id="UP001329825"/>
    </source>
</evidence>
<feature type="region of interest" description="Disordered" evidence="1">
    <location>
        <begin position="229"/>
        <end position="251"/>
    </location>
</feature>
<sequence length="413" mass="46219">MGPKGHPINTSPTHVWTETQTCTLLDTIISDKAYQQIFFPADAKKLLLDDPSMIRSEQKICLDILKDTDWTVLMIKCKRVLMGDKGRLVQRDHWPKTLRAATLRIQALHSLANTIKATLGPVRSIAQLQGNVKAQKIWSEYLSFDPSWLPPTNNGLPSNPRRPLAFKIAMDKITPKLQKPPSTNNPLLSSSSLDPNSVNSPVPDVRHTNQGRFQNKELYPLPVIVEQHGRSVSARDSTETSPSTSPTQDVIPTMNELILYRPSSTDIHRASSSTSPNDEKSMTDASQILVTLLDIVLEELENQSSRCMTKIKVTFDRDLSSAEEAVMRIVKQMGGLIIDLRNFTSEQCLMDDVVSTKCFILCESTSHQDTAQVLSKDESDRAPTRIDILKLVQLVSILRKEELLAKPLDLLTF</sequence>
<dbReference type="GeneID" id="87958128"/>
<dbReference type="EMBL" id="CP141888">
    <property type="protein sequence ID" value="WRT69016.1"/>
    <property type="molecule type" value="Genomic_DNA"/>
</dbReference>
<evidence type="ECO:0000313" key="2">
    <source>
        <dbReference type="EMBL" id="WRT69016.1"/>
    </source>
</evidence>
<evidence type="ECO:0000256" key="1">
    <source>
        <dbReference type="SAM" id="MobiDB-lite"/>
    </source>
</evidence>
<feature type="compositionally biased region" description="Polar residues" evidence="1">
    <location>
        <begin position="263"/>
        <end position="276"/>
    </location>
</feature>
<feature type="compositionally biased region" description="Low complexity" evidence="1">
    <location>
        <begin position="180"/>
        <end position="203"/>
    </location>
</feature>
<keyword evidence="3" id="KW-1185">Reference proteome</keyword>
<proteinExistence type="predicted"/>
<name>A0ABZ1D598_9TREE</name>
<dbReference type="Proteomes" id="UP001329825">
    <property type="component" value="Chromosome 8"/>
</dbReference>
<feature type="region of interest" description="Disordered" evidence="1">
    <location>
        <begin position="175"/>
        <end position="213"/>
    </location>
</feature>
<reference evidence="2 3" key="1">
    <citation type="submission" date="2024-01" db="EMBL/GenBank/DDBJ databases">
        <title>Comparative genomics of Cryptococcus and Kwoniella reveals pathogenesis evolution and contrasting modes of karyotype evolution via chromosome fusion or intercentromeric recombination.</title>
        <authorList>
            <person name="Coelho M.A."/>
            <person name="David-Palma M."/>
            <person name="Shea T."/>
            <person name="Bowers K."/>
            <person name="McGinley-Smith S."/>
            <person name="Mohammad A.W."/>
            <person name="Gnirke A."/>
            <person name="Yurkov A.M."/>
            <person name="Nowrousian M."/>
            <person name="Sun S."/>
            <person name="Cuomo C.A."/>
            <person name="Heitman J."/>
        </authorList>
    </citation>
    <scope>NUCLEOTIDE SEQUENCE [LARGE SCALE GENOMIC DNA]</scope>
    <source>
        <strain evidence="2">CBS 11374</strain>
    </source>
</reference>
<dbReference type="RefSeq" id="XP_062793755.1">
    <property type="nucleotide sequence ID" value="XM_062937704.1"/>
</dbReference>